<dbReference type="EMBL" id="LSRX01001074">
    <property type="protein sequence ID" value="OLP84023.1"/>
    <property type="molecule type" value="Genomic_DNA"/>
</dbReference>
<keyword evidence="4" id="KW-1185">Reference proteome</keyword>
<sequence>MQRSRWSLDGAEKGPQWQPQDEVLRLRNELATTARHNLMRSELERTAEVVTQEAERLEKELLHVQGQLQQSNGQLAELASCLGVPDVDSSDVARDLISKVRSLEAQLQECKGKLGDIASAAGVDNVELVFRSIDGWKEKVHETSRDLYDRDQLLAEAAAGIADFLEILGLGSLGLPEGGAEAARAALQGLDAAEEAAARMARAAKVAKQTAATRTDDSALASDPS</sequence>
<evidence type="ECO:0000256" key="1">
    <source>
        <dbReference type="SAM" id="Coils"/>
    </source>
</evidence>
<dbReference type="AlphaFoldDB" id="A0A1Q9CM66"/>
<accession>A0A1Q9CM66</accession>
<proteinExistence type="predicted"/>
<organism evidence="3 4">
    <name type="scientific">Symbiodinium microadriaticum</name>
    <name type="common">Dinoflagellate</name>
    <name type="synonym">Zooxanthella microadriatica</name>
    <dbReference type="NCBI Taxonomy" id="2951"/>
    <lineage>
        <taxon>Eukaryota</taxon>
        <taxon>Sar</taxon>
        <taxon>Alveolata</taxon>
        <taxon>Dinophyceae</taxon>
        <taxon>Suessiales</taxon>
        <taxon>Symbiodiniaceae</taxon>
        <taxon>Symbiodinium</taxon>
    </lineage>
</organism>
<evidence type="ECO:0000256" key="2">
    <source>
        <dbReference type="SAM" id="MobiDB-lite"/>
    </source>
</evidence>
<evidence type="ECO:0000313" key="4">
    <source>
        <dbReference type="Proteomes" id="UP000186817"/>
    </source>
</evidence>
<gene>
    <name evidence="3" type="ORF">AK812_SmicGene35147</name>
</gene>
<feature type="coiled-coil region" evidence="1">
    <location>
        <begin position="40"/>
        <end position="113"/>
    </location>
</feature>
<evidence type="ECO:0000313" key="3">
    <source>
        <dbReference type="EMBL" id="OLP84023.1"/>
    </source>
</evidence>
<feature type="region of interest" description="Disordered" evidence="2">
    <location>
        <begin position="1"/>
        <end position="20"/>
    </location>
</feature>
<dbReference type="Proteomes" id="UP000186817">
    <property type="component" value="Unassembled WGS sequence"/>
</dbReference>
<keyword evidence="1" id="KW-0175">Coiled coil</keyword>
<dbReference type="OrthoDB" id="629492at2759"/>
<comment type="caution">
    <text evidence="3">The sequence shown here is derived from an EMBL/GenBank/DDBJ whole genome shotgun (WGS) entry which is preliminary data.</text>
</comment>
<name>A0A1Q9CM66_SYMMI</name>
<protein>
    <submittedName>
        <fullName evidence="3">Uncharacterized protein</fullName>
    </submittedName>
</protein>
<reference evidence="3 4" key="1">
    <citation type="submission" date="2016-02" db="EMBL/GenBank/DDBJ databases">
        <title>Genome analysis of coral dinoflagellate symbionts highlights evolutionary adaptations to a symbiotic lifestyle.</title>
        <authorList>
            <person name="Aranda M."/>
            <person name="Li Y."/>
            <person name="Liew Y.J."/>
            <person name="Baumgarten S."/>
            <person name="Simakov O."/>
            <person name="Wilson M."/>
            <person name="Piel J."/>
            <person name="Ashoor H."/>
            <person name="Bougouffa S."/>
            <person name="Bajic V.B."/>
            <person name="Ryu T."/>
            <person name="Ravasi T."/>
            <person name="Bayer T."/>
            <person name="Micklem G."/>
            <person name="Kim H."/>
            <person name="Bhak J."/>
            <person name="Lajeunesse T.C."/>
            <person name="Voolstra C.R."/>
        </authorList>
    </citation>
    <scope>NUCLEOTIDE SEQUENCE [LARGE SCALE GENOMIC DNA]</scope>
    <source>
        <strain evidence="3 4">CCMP2467</strain>
    </source>
</reference>